<evidence type="ECO:0000259" key="1">
    <source>
        <dbReference type="Pfam" id="PF12680"/>
    </source>
</evidence>
<dbReference type="RefSeq" id="WP_198897793.1">
    <property type="nucleotide sequence ID" value="NZ_BMVR01000005.1"/>
</dbReference>
<name>A0ABS0X1A9_9ACTN</name>
<sequence>MTNSPSPRTPATTRTPDPTAVLTGMYAAEAEYLAAGGPGEASFDLLAPYFSPDVVLRQADSLPYGGTWRGHAGMERFFLAMSRTWAAFDMREQEFLATGAITVVRTQVHAVARTTGRELAFPILQTITIAQGRITEVHPFYWDTGAVAAACAPPPA</sequence>
<dbReference type="Proteomes" id="UP000634780">
    <property type="component" value="Unassembled WGS sequence"/>
</dbReference>
<proteinExistence type="predicted"/>
<gene>
    <name evidence="2" type="ORF">JGB26_07495</name>
</gene>
<accession>A0ABS0X1A9</accession>
<dbReference type="PANTHER" id="PTHR41252">
    <property type="entry name" value="BLR2505 PROTEIN"/>
    <property type="match status" value="1"/>
</dbReference>
<dbReference type="InterPro" id="IPR037401">
    <property type="entry name" value="SnoaL-like"/>
</dbReference>
<reference evidence="2 3" key="1">
    <citation type="submission" date="2020-12" db="EMBL/GenBank/DDBJ databases">
        <title>Streptomyces typhae sp. nov., a novel endophytic actinomycete isolated from the root of cattail pollen (Typha angustifolia L.).</title>
        <authorList>
            <person name="Peng C."/>
            <person name="Liu C."/>
        </authorList>
    </citation>
    <scope>NUCLEOTIDE SEQUENCE [LARGE SCALE GENOMIC DNA]</scope>
    <source>
        <strain evidence="2 3">JCM 4753</strain>
    </source>
</reference>
<keyword evidence="3" id="KW-1185">Reference proteome</keyword>
<dbReference type="EMBL" id="JAEKOZ010000003">
    <property type="protein sequence ID" value="MBJ3806964.1"/>
    <property type="molecule type" value="Genomic_DNA"/>
</dbReference>
<protein>
    <submittedName>
        <fullName evidence="2">Nuclear transport factor 2 family protein</fullName>
    </submittedName>
</protein>
<comment type="caution">
    <text evidence="2">The sequence shown here is derived from an EMBL/GenBank/DDBJ whole genome shotgun (WGS) entry which is preliminary data.</text>
</comment>
<feature type="domain" description="SnoaL-like" evidence="1">
    <location>
        <begin position="42"/>
        <end position="137"/>
    </location>
</feature>
<dbReference type="SUPFAM" id="SSF54427">
    <property type="entry name" value="NTF2-like"/>
    <property type="match status" value="1"/>
</dbReference>
<dbReference type="InterPro" id="IPR032710">
    <property type="entry name" value="NTF2-like_dom_sf"/>
</dbReference>
<dbReference type="Gene3D" id="3.10.450.50">
    <property type="match status" value="1"/>
</dbReference>
<evidence type="ECO:0000313" key="3">
    <source>
        <dbReference type="Proteomes" id="UP000634780"/>
    </source>
</evidence>
<evidence type="ECO:0000313" key="2">
    <source>
        <dbReference type="EMBL" id="MBJ3806964.1"/>
    </source>
</evidence>
<dbReference type="PANTHER" id="PTHR41252:SF1">
    <property type="entry name" value="BLR2505 PROTEIN"/>
    <property type="match status" value="1"/>
</dbReference>
<organism evidence="2 3">
    <name type="scientific">Streptomyces flavofungini</name>
    <dbReference type="NCBI Taxonomy" id="68200"/>
    <lineage>
        <taxon>Bacteria</taxon>
        <taxon>Bacillati</taxon>
        <taxon>Actinomycetota</taxon>
        <taxon>Actinomycetes</taxon>
        <taxon>Kitasatosporales</taxon>
        <taxon>Streptomycetaceae</taxon>
        <taxon>Streptomyces</taxon>
    </lineage>
</organism>
<dbReference type="Pfam" id="PF12680">
    <property type="entry name" value="SnoaL_2"/>
    <property type="match status" value="1"/>
</dbReference>